<dbReference type="STRING" id="546269.HMPREF0389_00108"/>
<dbReference type="AlphaFoldDB" id="D6GRA3"/>
<dbReference type="Gene3D" id="1.10.132.20">
    <property type="entry name" value="Ribosome-recycling factor"/>
    <property type="match status" value="1"/>
</dbReference>
<dbReference type="FunFam" id="1.10.132.20:FF:000001">
    <property type="entry name" value="Ribosome-recycling factor"/>
    <property type="match status" value="1"/>
</dbReference>
<protein>
    <recommendedName>
        <fullName evidence="5">Ribosome-recycling factor</fullName>
        <shortName evidence="5">RRF</shortName>
    </recommendedName>
    <alternativeName>
        <fullName evidence="5">Ribosome-releasing factor</fullName>
    </alternativeName>
</protein>
<dbReference type="InterPro" id="IPR036191">
    <property type="entry name" value="RRF_sf"/>
</dbReference>
<evidence type="ECO:0000259" key="7">
    <source>
        <dbReference type="Pfam" id="PF01765"/>
    </source>
</evidence>
<evidence type="ECO:0000256" key="5">
    <source>
        <dbReference type="HAMAP-Rule" id="MF_00040"/>
    </source>
</evidence>
<dbReference type="KEGG" id="faa:HMPREF0389_00108"/>
<reference evidence="9" key="1">
    <citation type="submission" date="2010-12" db="EMBL/GenBank/DDBJ databases">
        <title>The genome sequence of Filifactor alocis strain ATCC 35896.</title>
        <authorList>
            <consortium name="The Broad Institute Genome Sequencing Platform"/>
            <person name="Ward D."/>
            <person name="Earl A."/>
            <person name="Feldgarden M."/>
            <person name="Young S.K."/>
            <person name="Gargeya S."/>
            <person name="Zeng Q."/>
            <person name="Alvarado L."/>
            <person name="Berlin A."/>
            <person name="Bochicchio J."/>
            <person name="Chapman S.B."/>
            <person name="Chen Z."/>
            <person name="Freedman E."/>
            <person name="Gellesch M."/>
            <person name="Goldberg J."/>
            <person name="Griggs A."/>
            <person name="Gujja S."/>
            <person name="Heilman E."/>
            <person name="Heiman D."/>
            <person name="Howarth C."/>
            <person name="Mehta T."/>
            <person name="Neiman D."/>
            <person name="Pearson M."/>
            <person name="Roberts A."/>
            <person name="Saif S."/>
            <person name="Shea T."/>
            <person name="Shenoy N."/>
            <person name="Sisk P."/>
            <person name="Stolte C."/>
            <person name="Sykes S."/>
            <person name="White J."/>
            <person name="Yandava C."/>
            <person name="Izard J."/>
            <person name="Blanton J.M."/>
            <person name="Baranova O.V."/>
            <person name="Tanner A.C."/>
            <person name="Dewhirst F.E."/>
            <person name="Haas B."/>
            <person name="Nusbaum C."/>
            <person name="Birren B."/>
        </authorList>
    </citation>
    <scope>NUCLEOTIDE SEQUENCE [LARGE SCALE GENOMIC DNA]</scope>
    <source>
        <strain evidence="9">ATCC 35896 / D40 B5</strain>
    </source>
</reference>
<evidence type="ECO:0000313" key="8">
    <source>
        <dbReference type="EMBL" id="EFE28194.1"/>
    </source>
</evidence>
<dbReference type="EMBL" id="CP002390">
    <property type="protein sequence ID" value="EFE28194.1"/>
    <property type="molecule type" value="Genomic_DNA"/>
</dbReference>
<sequence length="185" mass="20852">MKLEVHIELEDKMTKTISVLKEELSVIRAGRANPAMLDKISVDYYGSQTPLKQMAGISSPDPRTIVIQPWDKTALKEIEKAILASDLGFNPSNDGEVIRINIPQLTEERRKELVKLVSKTGEQSKVALRNARRDTNDKIKKIEKDGELGEDDAKKALDEVQHIIDKYTKEIDSVVAKKEAEIMEI</sequence>
<dbReference type="InterPro" id="IPR023584">
    <property type="entry name" value="Ribosome_recyc_fac_dom"/>
</dbReference>
<dbReference type="OrthoDB" id="9804006at2"/>
<dbReference type="FunFam" id="3.30.1360.40:FF:000001">
    <property type="entry name" value="Ribosome-recycling factor"/>
    <property type="match status" value="1"/>
</dbReference>
<dbReference type="GO" id="GO:0005737">
    <property type="term" value="C:cytoplasm"/>
    <property type="evidence" value="ECO:0007669"/>
    <property type="project" value="UniProtKB-SubCell"/>
</dbReference>
<dbReference type="RefSeq" id="WP_014262184.1">
    <property type="nucleotide sequence ID" value="NC_016630.1"/>
</dbReference>
<evidence type="ECO:0000256" key="4">
    <source>
        <dbReference type="ARBA" id="ARBA00022917"/>
    </source>
</evidence>
<dbReference type="CDD" id="cd00520">
    <property type="entry name" value="RRF"/>
    <property type="match status" value="1"/>
</dbReference>
<dbReference type="Pfam" id="PF01765">
    <property type="entry name" value="RRF"/>
    <property type="match status" value="1"/>
</dbReference>
<evidence type="ECO:0000313" key="9">
    <source>
        <dbReference type="Proteomes" id="UP000007468"/>
    </source>
</evidence>
<dbReference type="InterPro" id="IPR002661">
    <property type="entry name" value="Ribosome_recyc_fac"/>
</dbReference>
<feature type="domain" description="Ribosome recycling factor" evidence="7">
    <location>
        <begin position="20"/>
        <end position="183"/>
    </location>
</feature>
<dbReference type="PATRIC" id="fig|546269.5.peg.553"/>
<keyword evidence="4 5" id="KW-0648">Protein biosynthesis</keyword>
<feature type="coiled-coil region" evidence="6">
    <location>
        <begin position="125"/>
        <end position="170"/>
    </location>
</feature>
<dbReference type="SUPFAM" id="SSF55194">
    <property type="entry name" value="Ribosome recycling factor, RRF"/>
    <property type="match status" value="1"/>
</dbReference>
<name>D6GRA3_FILAD</name>
<comment type="similarity">
    <text evidence="2 5">Belongs to the RRF family.</text>
</comment>
<dbReference type="HAMAP" id="MF_00040">
    <property type="entry name" value="RRF"/>
    <property type="match status" value="1"/>
</dbReference>
<keyword evidence="3 5" id="KW-0963">Cytoplasm</keyword>
<accession>D6GRA3</accession>
<keyword evidence="9" id="KW-1185">Reference proteome</keyword>
<dbReference type="GO" id="GO:0006415">
    <property type="term" value="P:translational termination"/>
    <property type="evidence" value="ECO:0007669"/>
    <property type="project" value="UniProtKB-UniRule"/>
</dbReference>
<comment type="subcellular location">
    <subcellularLocation>
        <location evidence="1 5">Cytoplasm</location>
    </subcellularLocation>
</comment>
<comment type="function">
    <text evidence="5">Responsible for the release of ribosomes from messenger RNA at the termination of protein biosynthesis. May increase the efficiency of translation by recycling ribosomes from one round of translation to another.</text>
</comment>
<dbReference type="eggNOG" id="COG0233">
    <property type="taxonomic scope" value="Bacteria"/>
</dbReference>
<dbReference type="Gene3D" id="3.30.1360.40">
    <property type="match status" value="1"/>
</dbReference>
<dbReference type="Proteomes" id="UP000007468">
    <property type="component" value="Chromosome"/>
</dbReference>
<keyword evidence="6" id="KW-0175">Coiled coil</keyword>
<evidence type="ECO:0000256" key="2">
    <source>
        <dbReference type="ARBA" id="ARBA00005912"/>
    </source>
</evidence>
<dbReference type="GO" id="GO:0043023">
    <property type="term" value="F:ribosomal large subunit binding"/>
    <property type="evidence" value="ECO:0007669"/>
    <property type="project" value="TreeGrafter"/>
</dbReference>
<evidence type="ECO:0000256" key="3">
    <source>
        <dbReference type="ARBA" id="ARBA00022490"/>
    </source>
</evidence>
<dbReference type="PANTHER" id="PTHR20982">
    <property type="entry name" value="RIBOSOME RECYCLING FACTOR"/>
    <property type="match status" value="1"/>
</dbReference>
<proteinExistence type="inferred from homology"/>
<gene>
    <name evidence="5 8" type="primary">frr</name>
    <name evidence="8" type="ordered locus">HMPREF0389_00108</name>
</gene>
<evidence type="ECO:0000256" key="1">
    <source>
        <dbReference type="ARBA" id="ARBA00004496"/>
    </source>
</evidence>
<evidence type="ECO:0000256" key="6">
    <source>
        <dbReference type="SAM" id="Coils"/>
    </source>
</evidence>
<dbReference type="PANTHER" id="PTHR20982:SF3">
    <property type="entry name" value="MITOCHONDRIAL RIBOSOME RECYCLING FACTOR PSEUDO 1"/>
    <property type="match status" value="1"/>
</dbReference>
<dbReference type="NCBIfam" id="TIGR00496">
    <property type="entry name" value="frr"/>
    <property type="match status" value="1"/>
</dbReference>
<organism evidence="8 9">
    <name type="scientific">Filifactor alocis (strain ATCC 35896 / CCUG 47790 / D40 B5)</name>
    <name type="common">Fusobacterium alocis</name>
    <dbReference type="NCBI Taxonomy" id="546269"/>
    <lineage>
        <taxon>Bacteria</taxon>
        <taxon>Bacillati</taxon>
        <taxon>Bacillota</taxon>
        <taxon>Clostridia</taxon>
        <taxon>Peptostreptococcales</taxon>
        <taxon>Filifactoraceae</taxon>
        <taxon>Filifactor</taxon>
    </lineage>
</organism>